<dbReference type="PANTHER" id="PTHR31169:SF8">
    <property type="entry name" value="ZINC-FINGER DOMAIN OF MONOAMINE-OXIDASE A REPRESSOR R1 PROTEIN"/>
    <property type="match status" value="1"/>
</dbReference>
<name>A0AAN9FDF4_CLITE</name>
<comment type="caution">
    <text evidence="6">The sequence shown here is derived from an EMBL/GenBank/DDBJ whole genome shotgun (WGS) entry which is preliminary data.</text>
</comment>
<evidence type="ECO:0000256" key="3">
    <source>
        <dbReference type="SAM" id="Coils"/>
    </source>
</evidence>
<dbReference type="AlphaFoldDB" id="A0AAN9FDF4"/>
<evidence type="ECO:0000256" key="1">
    <source>
        <dbReference type="ARBA" id="ARBA00004123"/>
    </source>
</evidence>
<dbReference type="InterPro" id="IPR040221">
    <property type="entry name" value="CDCA7/CDA7L"/>
</dbReference>
<reference evidence="6 7" key="1">
    <citation type="submission" date="2024-01" db="EMBL/GenBank/DDBJ databases">
        <title>The genomes of 5 underutilized Papilionoideae crops provide insights into root nodulation and disease resistance.</title>
        <authorList>
            <person name="Yuan L."/>
        </authorList>
    </citation>
    <scope>NUCLEOTIDE SEQUENCE [LARGE SCALE GENOMIC DNA]</scope>
    <source>
        <strain evidence="6">LY-2023</strain>
        <tissue evidence="6">Leaf</tissue>
    </source>
</reference>
<dbReference type="EMBL" id="JAYKXN010000007">
    <property type="protein sequence ID" value="KAK7271783.1"/>
    <property type="molecule type" value="Genomic_DNA"/>
</dbReference>
<feature type="domain" description="DDT" evidence="5">
    <location>
        <begin position="303"/>
        <end position="368"/>
    </location>
</feature>
<evidence type="ECO:0000313" key="7">
    <source>
        <dbReference type="Proteomes" id="UP001359559"/>
    </source>
</evidence>
<proteinExistence type="predicted"/>
<dbReference type="GO" id="GO:0006355">
    <property type="term" value="P:regulation of DNA-templated transcription"/>
    <property type="evidence" value="ECO:0007669"/>
    <property type="project" value="InterPro"/>
</dbReference>
<sequence>MSNVPSSFSNVNNDVQFPPPLPSPSSSNANNQVQVLPPLPPFPSSSSNANNEVQFPPPLPPPSSSSNVNNEVQFPPPSPPLPPKKNYYCHQEEDVPEVDKDFLESICQQLEREIILGRNDAALKAQPLRWFSDSGEEGSSKRFRTCDGSNEVLEVNESAAAWAPNDYCVDFGRDTQGSASGSNAGAMLSQPVNNVFNGNLTQVSNNPVTGSQFGGAWGASDINAPVTLAPPGHNMFSSRLSGVNQVNESSSVHDNGGSSTFTELLESFSQFIVELERDEPQEEIIPLPSGTQLTKIAEVDLPPENVGDALQFLEFCRVFGKAVDVEKGEAEAMLRELVGNENLSHGTNNLVVRFQIRLLSVIQNDSGKEYLSLGVADGDDSWFKTLKNLLTQSRCVLKDFPLGWLEERVSGYHKLDLSKKLKLLNFLCDQALGTKKLRSYIVNENETYLEGIKETRAKVVAAEKKEMDAKERLHDEMQRTVYFSSGPCTKEDHDIIEKLRSEVAEAHAEMLQAKEGIIPKRNKL</sequence>
<gene>
    <name evidence="6" type="ORF">RJT34_27966</name>
</gene>
<dbReference type="InterPro" id="IPR028942">
    <property type="entry name" value="WHIM1_dom"/>
</dbReference>
<evidence type="ECO:0000256" key="2">
    <source>
        <dbReference type="ARBA" id="ARBA00023242"/>
    </source>
</evidence>
<dbReference type="PANTHER" id="PTHR31169">
    <property type="entry name" value="OS05G0300700 PROTEIN"/>
    <property type="match status" value="1"/>
</dbReference>
<protein>
    <recommendedName>
        <fullName evidence="5">DDT domain-containing protein</fullName>
    </recommendedName>
</protein>
<dbReference type="Pfam" id="PF15612">
    <property type="entry name" value="WHIM1"/>
    <property type="match status" value="1"/>
</dbReference>
<organism evidence="6 7">
    <name type="scientific">Clitoria ternatea</name>
    <name type="common">Butterfly pea</name>
    <dbReference type="NCBI Taxonomy" id="43366"/>
    <lineage>
        <taxon>Eukaryota</taxon>
        <taxon>Viridiplantae</taxon>
        <taxon>Streptophyta</taxon>
        <taxon>Embryophyta</taxon>
        <taxon>Tracheophyta</taxon>
        <taxon>Spermatophyta</taxon>
        <taxon>Magnoliopsida</taxon>
        <taxon>eudicotyledons</taxon>
        <taxon>Gunneridae</taxon>
        <taxon>Pentapetalae</taxon>
        <taxon>rosids</taxon>
        <taxon>fabids</taxon>
        <taxon>Fabales</taxon>
        <taxon>Fabaceae</taxon>
        <taxon>Papilionoideae</taxon>
        <taxon>50 kb inversion clade</taxon>
        <taxon>NPAAA clade</taxon>
        <taxon>indigoferoid/millettioid clade</taxon>
        <taxon>Phaseoleae</taxon>
        <taxon>Clitoria</taxon>
    </lineage>
</organism>
<accession>A0AAN9FDF4</accession>
<keyword evidence="2" id="KW-0539">Nucleus</keyword>
<feature type="region of interest" description="Disordered" evidence="4">
    <location>
        <begin position="1"/>
        <end position="88"/>
    </location>
</feature>
<feature type="coiled-coil region" evidence="3">
    <location>
        <begin position="452"/>
        <end position="516"/>
    </location>
</feature>
<keyword evidence="7" id="KW-1185">Reference proteome</keyword>
<feature type="compositionally biased region" description="Pro residues" evidence="4">
    <location>
        <begin position="74"/>
        <end position="83"/>
    </location>
</feature>
<dbReference type="Proteomes" id="UP001359559">
    <property type="component" value="Unassembled WGS sequence"/>
</dbReference>
<evidence type="ECO:0000259" key="5">
    <source>
        <dbReference type="PROSITE" id="PS50827"/>
    </source>
</evidence>
<dbReference type="InterPro" id="IPR018501">
    <property type="entry name" value="DDT_dom"/>
</dbReference>
<feature type="compositionally biased region" description="Low complexity" evidence="4">
    <location>
        <begin position="1"/>
        <end position="15"/>
    </location>
</feature>
<feature type="compositionally biased region" description="Low complexity" evidence="4">
    <location>
        <begin position="24"/>
        <end position="36"/>
    </location>
</feature>
<evidence type="ECO:0000313" key="6">
    <source>
        <dbReference type="EMBL" id="KAK7271783.1"/>
    </source>
</evidence>
<evidence type="ECO:0000256" key="4">
    <source>
        <dbReference type="SAM" id="MobiDB-lite"/>
    </source>
</evidence>
<comment type="subcellular location">
    <subcellularLocation>
        <location evidence="1">Nucleus</location>
    </subcellularLocation>
</comment>
<keyword evidence="3" id="KW-0175">Coiled coil</keyword>
<dbReference type="GO" id="GO:0005634">
    <property type="term" value="C:nucleus"/>
    <property type="evidence" value="ECO:0007669"/>
    <property type="project" value="UniProtKB-SubCell"/>
</dbReference>
<dbReference type="PROSITE" id="PS50827">
    <property type="entry name" value="DDT"/>
    <property type="match status" value="1"/>
</dbReference>